<evidence type="ECO:0000313" key="2">
    <source>
        <dbReference type="Proteomes" id="UP000326837"/>
    </source>
</evidence>
<reference evidence="2" key="1">
    <citation type="submission" date="2019-10" db="EMBL/GenBank/DDBJ databases">
        <title>Lacipirellula parvula gen. nov., sp. nov., representing a lineage of planctomycetes widespread in freshwater anoxic habitats, and description of the family Lacipirellulaceae.</title>
        <authorList>
            <person name="Dedysh S.N."/>
            <person name="Kulichevskaya I.S."/>
            <person name="Beletsky A.V."/>
            <person name="Rakitin A.L."/>
            <person name="Mardanov A.V."/>
            <person name="Ivanova A.A."/>
            <person name="Saltykova V.X."/>
            <person name="Rijpstra W.I.C."/>
            <person name="Sinninghe Damste J.S."/>
            <person name="Ravin N.V."/>
        </authorList>
    </citation>
    <scope>NUCLEOTIDE SEQUENCE [LARGE SCALE GENOMIC DNA]</scope>
    <source>
        <strain evidence="2">PX69</strain>
    </source>
</reference>
<gene>
    <name evidence="1" type="ORF">PLANPX_4229</name>
</gene>
<accession>A0A5K7XEZ0</accession>
<dbReference type="EMBL" id="AP021861">
    <property type="protein sequence ID" value="BBO34617.1"/>
    <property type="molecule type" value="Genomic_DNA"/>
</dbReference>
<organism evidence="1 2">
    <name type="scientific">Lacipirellula parvula</name>
    <dbReference type="NCBI Taxonomy" id="2650471"/>
    <lineage>
        <taxon>Bacteria</taxon>
        <taxon>Pseudomonadati</taxon>
        <taxon>Planctomycetota</taxon>
        <taxon>Planctomycetia</taxon>
        <taxon>Pirellulales</taxon>
        <taxon>Lacipirellulaceae</taxon>
        <taxon>Lacipirellula</taxon>
    </lineage>
</organism>
<dbReference type="Proteomes" id="UP000326837">
    <property type="component" value="Chromosome"/>
</dbReference>
<evidence type="ECO:0000313" key="1">
    <source>
        <dbReference type="EMBL" id="BBO34617.1"/>
    </source>
</evidence>
<dbReference type="KEGG" id="lpav:PLANPX_4229"/>
<dbReference type="AlphaFoldDB" id="A0A5K7XEZ0"/>
<name>A0A5K7XEZ0_9BACT</name>
<proteinExistence type="predicted"/>
<sequence>MGGRSPAHGEFKNVQNVQFILREANAAAKDFLAHNSEKLRK</sequence>
<protein>
    <submittedName>
        <fullName evidence="1">Uncharacterized protein</fullName>
    </submittedName>
</protein>
<keyword evidence="2" id="KW-1185">Reference proteome</keyword>